<accession>A0ABU9XBC4</accession>
<dbReference type="RefSeq" id="WP_345823040.1">
    <property type="nucleotide sequence ID" value="NZ_JBDIML010000001.1"/>
</dbReference>
<dbReference type="Proteomes" id="UP001444625">
    <property type="component" value="Unassembled WGS sequence"/>
</dbReference>
<evidence type="ECO:0000313" key="2">
    <source>
        <dbReference type="EMBL" id="MEN2765561.1"/>
    </source>
</evidence>
<comment type="caution">
    <text evidence="2">The sequence shown here is derived from an EMBL/GenBank/DDBJ whole genome shotgun (WGS) entry which is preliminary data.</text>
</comment>
<gene>
    <name evidence="2" type="ORF">ABC228_00030</name>
</gene>
<feature type="transmembrane region" description="Helical" evidence="1">
    <location>
        <begin position="12"/>
        <end position="34"/>
    </location>
</feature>
<keyword evidence="1" id="KW-0812">Transmembrane</keyword>
<evidence type="ECO:0000313" key="3">
    <source>
        <dbReference type="Proteomes" id="UP001444625"/>
    </source>
</evidence>
<dbReference type="EMBL" id="JBDIML010000001">
    <property type="protein sequence ID" value="MEN2765561.1"/>
    <property type="molecule type" value="Genomic_DNA"/>
</dbReference>
<keyword evidence="3" id="KW-1185">Reference proteome</keyword>
<keyword evidence="1" id="KW-1133">Transmembrane helix</keyword>
<evidence type="ECO:0000256" key="1">
    <source>
        <dbReference type="SAM" id="Phobius"/>
    </source>
</evidence>
<protein>
    <recommendedName>
        <fullName evidence="4">Type II secretory pathway, pseudopilin PulG</fullName>
    </recommendedName>
</protein>
<evidence type="ECO:0008006" key="4">
    <source>
        <dbReference type="Google" id="ProtNLM"/>
    </source>
</evidence>
<reference evidence="2 3" key="1">
    <citation type="submission" date="2024-05" db="EMBL/GenBank/DDBJ databases">
        <authorList>
            <person name="Haq I."/>
            <person name="Ullah Z."/>
            <person name="Ahmad R."/>
            <person name="Li M."/>
            <person name="Tong Y."/>
        </authorList>
    </citation>
    <scope>NUCLEOTIDE SEQUENCE [LARGE SCALE GENOMIC DNA]</scope>
    <source>
        <strain evidence="2 3">16A2E</strain>
    </source>
</reference>
<sequence>MMNSNKESGATLVMTLLMITLVLLFILTLFYQILNTTKQITLTEKKLIAEQIAAMGIDYYHAYVEETMPEAFSDSNEVVLPDIPLQEKILLDNSGDFSFWIKQHSLHHVSESEMEIDFTSVGEALGEVTEVDSSITITIESGD</sequence>
<organism evidence="2 3">
    <name type="scientific">Ornithinibacillus xuwenensis</name>
    <dbReference type="NCBI Taxonomy" id="3144668"/>
    <lineage>
        <taxon>Bacteria</taxon>
        <taxon>Bacillati</taxon>
        <taxon>Bacillota</taxon>
        <taxon>Bacilli</taxon>
        <taxon>Bacillales</taxon>
        <taxon>Bacillaceae</taxon>
        <taxon>Ornithinibacillus</taxon>
    </lineage>
</organism>
<proteinExistence type="predicted"/>
<keyword evidence="1" id="KW-0472">Membrane</keyword>
<name>A0ABU9XBC4_9BACI</name>